<feature type="region of interest" description="Disordered" evidence="7">
    <location>
        <begin position="300"/>
        <end position="377"/>
    </location>
</feature>
<evidence type="ECO:0000256" key="6">
    <source>
        <dbReference type="ARBA" id="ARBA00022840"/>
    </source>
</evidence>
<dbReference type="PANTHER" id="PTHR43289:SF6">
    <property type="entry name" value="SERINE_THREONINE-PROTEIN KINASE NEKL-3"/>
    <property type="match status" value="1"/>
</dbReference>
<dbReference type="InterPro" id="IPR011009">
    <property type="entry name" value="Kinase-like_dom_sf"/>
</dbReference>
<dbReference type="EMBL" id="SJKB01000017">
    <property type="protein sequence ID" value="TCC54985.1"/>
    <property type="molecule type" value="Genomic_DNA"/>
</dbReference>
<proteinExistence type="predicted"/>
<dbReference type="FunFam" id="1.10.510.10:FF:000021">
    <property type="entry name" value="Serine/threonine protein kinase"/>
    <property type="match status" value="1"/>
</dbReference>
<organism evidence="9 10">
    <name type="scientific">Kribbella pittospori</name>
    <dbReference type="NCBI Taxonomy" id="722689"/>
    <lineage>
        <taxon>Bacteria</taxon>
        <taxon>Bacillati</taxon>
        <taxon>Actinomycetota</taxon>
        <taxon>Actinomycetes</taxon>
        <taxon>Propionibacteriales</taxon>
        <taxon>Kribbellaceae</taxon>
        <taxon>Kribbella</taxon>
    </lineage>
</organism>
<dbReference type="Gene3D" id="3.30.200.20">
    <property type="entry name" value="Phosphorylase Kinase, domain 1"/>
    <property type="match status" value="1"/>
</dbReference>
<protein>
    <recommendedName>
        <fullName evidence="1">non-specific serine/threonine protein kinase</fullName>
        <ecNumber evidence="1">2.7.11.1</ecNumber>
    </recommendedName>
</protein>
<dbReference type="EC" id="2.7.11.1" evidence="1"/>
<evidence type="ECO:0000256" key="5">
    <source>
        <dbReference type="ARBA" id="ARBA00022777"/>
    </source>
</evidence>
<evidence type="ECO:0000313" key="10">
    <source>
        <dbReference type="Proteomes" id="UP000291144"/>
    </source>
</evidence>
<evidence type="ECO:0000256" key="3">
    <source>
        <dbReference type="ARBA" id="ARBA00022679"/>
    </source>
</evidence>
<dbReference type="InterPro" id="IPR008271">
    <property type="entry name" value="Ser/Thr_kinase_AS"/>
</dbReference>
<dbReference type="OrthoDB" id="9762169at2"/>
<dbReference type="PROSITE" id="PS00108">
    <property type="entry name" value="PROTEIN_KINASE_ST"/>
    <property type="match status" value="1"/>
</dbReference>
<dbReference type="AlphaFoldDB" id="A0A4R0KHB5"/>
<keyword evidence="4" id="KW-0547">Nucleotide-binding</keyword>
<evidence type="ECO:0000256" key="2">
    <source>
        <dbReference type="ARBA" id="ARBA00022527"/>
    </source>
</evidence>
<feature type="compositionally biased region" description="Low complexity" evidence="7">
    <location>
        <begin position="308"/>
        <end position="324"/>
    </location>
</feature>
<sequence>MGEVYRATDEVLRRPVAVKLMLPIPQTLAAAARFLREARATARIRDPHVVAAYDFGKHGEGYFLAMELMTGRTVGDELRRHGPLSPERARCIVRQAAAGLAAAHRHGIVHRDIKPGNLLLGDDGTVKVADFGIVRFAEDTTTTLTSTGQIVGTSHYLSPERAVGKPAEGASDVYALGCVLYQLVTGHPPFLADDPASIMFQHVQREPIPPSELRAELAGEFEALLLWMLAKDPVRRPTAAQVADGVPPPVSVDTTEIAVVSPRGRRRPVLAGVAAALALSVSATLGIILETRGVEVPVTNDLTPGRGAANPPAVTQTTVTVKPTPSRPQTSAPTANRPHTPSASKSHRRTGKSSELAPPAKDKPAKTKPGKPKKPEH</sequence>
<dbReference type="PROSITE" id="PS50011">
    <property type="entry name" value="PROTEIN_KINASE_DOM"/>
    <property type="match status" value="1"/>
</dbReference>
<dbReference type="Gene3D" id="1.10.510.10">
    <property type="entry name" value="Transferase(Phosphotransferase) domain 1"/>
    <property type="match status" value="1"/>
</dbReference>
<dbReference type="PANTHER" id="PTHR43289">
    <property type="entry name" value="MITOGEN-ACTIVATED PROTEIN KINASE KINASE KINASE 20-RELATED"/>
    <property type="match status" value="1"/>
</dbReference>
<keyword evidence="5 9" id="KW-0418">Kinase</keyword>
<keyword evidence="10" id="KW-1185">Reference proteome</keyword>
<dbReference type="SMART" id="SM00220">
    <property type="entry name" value="S_TKc"/>
    <property type="match status" value="1"/>
</dbReference>
<gene>
    <name evidence="9" type="ORF">E0H73_37760</name>
</gene>
<evidence type="ECO:0000256" key="1">
    <source>
        <dbReference type="ARBA" id="ARBA00012513"/>
    </source>
</evidence>
<dbReference type="Proteomes" id="UP000291144">
    <property type="component" value="Unassembled WGS sequence"/>
</dbReference>
<feature type="compositionally biased region" description="Polar residues" evidence="7">
    <location>
        <begin position="327"/>
        <end position="344"/>
    </location>
</feature>
<dbReference type="GO" id="GO:0004674">
    <property type="term" value="F:protein serine/threonine kinase activity"/>
    <property type="evidence" value="ECO:0007669"/>
    <property type="project" value="UniProtKB-KW"/>
</dbReference>
<name>A0A4R0KHB5_9ACTN</name>
<dbReference type="GO" id="GO:0005524">
    <property type="term" value="F:ATP binding"/>
    <property type="evidence" value="ECO:0007669"/>
    <property type="project" value="UniProtKB-KW"/>
</dbReference>
<feature type="domain" description="Protein kinase" evidence="8">
    <location>
        <begin position="1"/>
        <end position="250"/>
    </location>
</feature>
<evidence type="ECO:0000256" key="4">
    <source>
        <dbReference type="ARBA" id="ARBA00022741"/>
    </source>
</evidence>
<evidence type="ECO:0000259" key="8">
    <source>
        <dbReference type="PROSITE" id="PS50011"/>
    </source>
</evidence>
<accession>A0A4R0KHB5</accession>
<keyword evidence="3" id="KW-0808">Transferase</keyword>
<dbReference type="CDD" id="cd14014">
    <property type="entry name" value="STKc_PknB_like"/>
    <property type="match status" value="1"/>
</dbReference>
<dbReference type="SUPFAM" id="SSF56112">
    <property type="entry name" value="Protein kinase-like (PK-like)"/>
    <property type="match status" value="1"/>
</dbReference>
<keyword evidence="2 9" id="KW-0723">Serine/threonine-protein kinase</keyword>
<evidence type="ECO:0000256" key="7">
    <source>
        <dbReference type="SAM" id="MobiDB-lite"/>
    </source>
</evidence>
<reference evidence="9 10" key="1">
    <citation type="submission" date="2019-02" db="EMBL/GenBank/DDBJ databases">
        <title>Kribbella capetownensis sp. nov. and Kribbella speibonae sp. nov., isolated from soil.</title>
        <authorList>
            <person name="Curtis S.M."/>
            <person name="Norton I."/>
            <person name="Everest G.J."/>
            <person name="Meyers P.R."/>
        </authorList>
    </citation>
    <scope>NUCLEOTIDE SEQUENCE [LARGE SCALE GENOMIC DNA]</scope>
    <source>
        <strain evidence="9 10">NRRL B-24813</strain>
    </source>
</reference>
<dbReference type="InterPro" id="IPR000719">
    <property type="entry name" value="Prot_kinase_dom"/>
</dbReference>
<dbReference type="Pfam" id="PF00069">
    <property type="entry name" value="Pkinase"/>
    <property type="match status" value="1"/>
</dbReference>
<comment type="caution">
    <text evidence="9">The sequence shown here is derived from an EMBL/GenBank/DDBJ whole genome shotgun (WGS) entry which is preliminary data.</text>
</comment>
<keyword evidence="6" id="KW-0067">ATP-binding</keyword>
<evidence type="ECO:0000313" key="9">
    <source>
        <dbReference type="EMBL" id="TCC54985.1"/>
    </source>
</evidence>
<feature type="compositionally biased region" description="Basic residues" evidence="7">
    <location>
        <begin position="366"/>
        <end position="377"/>
    </location>
</feature>